<feature type="compositionally biased region" description="Basic and acidic residues" evidence="1">
    <location>
        <begin position="190"/>
        <end position="210"/>
    </location>
</feature>
<dbReference type="Pfam" id="PF00651">
    <property type="entry name" value="BTB"/>
    <property type="match status" value="1"/>
</dbReference>
<dbReference type="AlphaFoldDB" id="A0A9P0E2F2"/>
<name>A0A9P0E2F2_DIABA</name>
<evidence type="ECO:0000256" key="1">
    <source>
        <dbReference type="SAM" id="MobiDB-lite"/>
    </source>
</evidence>
<dbReference type="InterPro" id="IPR011333">
    <property type="entry name" value="SKP1/BTB/POZ_sf"/>
</dbReference>
<dbReference type="CDD" id="cd18186">
    <property type="entry name" value="BTB_POZ_ZBTB_KLHL-like"/>
    <property type="match status" value="1"/>
</dbReference>
<dbReference type="Gene3D" id="3.30.710.10">
    <property type="entry name" value="Potassium Channel Kv1.1, Chain A"/>
    <property type="match status" value="1"/>
</dbReference>
<dbReference type="InterPro" id="IPR000210">
    <property type="entry name" value="BTB/POZ_dom"/>
</dbReference>
<gene>
    <name evidence="3" type="ORF">DIABBA_LOCUS1232</name>
</gene>
<keyword evidence="4" id="KW-1185">Reference proteome</keyword>
<feature type="region of interest" description="Disordered" evidence="1">
    <location>
        <begin position="187"/>
        <end position="212"/>
    </location>
</feature>
<evidence type="ECO:0000259" key="2">
    <source>
        <dbReference type="PROSITE" id="PS50097"/>
    </source>
</evidence>
<dbReference type="PROSITE" id="PS50097">
    <property type="entry name" value="BTB"/>
    <property type="match status" value="1"/>
</dbReference>
<accession>A0A9P0E2F2</accession>
<dbReference type="SMART" id="SM00225">
    <property type="entry name" value="BTB"/>
    <property type="match status" value="1"/>
</dbReference>
<dbReference type="EMBL" id="OU898276">
    <property type="protein sequence ID" value="CAH1236572.1"/>
    <property type="molecule type" value="Genomic_DNA"/>
</dbReference>
<evidence type="ECO:0000313" key="3">
    <source>
        <dbReference type="EMBL" id="CAH1236572.1"/>
    </source>
</evidence>
<evidence type="ECO:0000313" key="4">
    <source>
        <dbReference type="Proteomes" id="UP001153709"/>
    </source>
</evidence>
<proteinExistence type="predicted"/>
<dbReference type="SUPFAM" id="SSF54695">
    <property type="entry name" value="POZ domain"/>
    <property type="match status" value="1"/>
</dbReference>
<reference evidence="3" key="1">
    <citation type="submission" date="2022-01" db="EMBL/GenBank/DDBJ databases">
        <authorList>
            <person name="King R."/>
        </authorList>
    </citation>
    <scope>NUCLEOTIDE SEQUENCE</scope>
</reference>
<organism evidence="3 4">
    <name type="scientific">Diabrotica balteata</name>
    <name type="common">Banded cucumber beetle</name>
    <dbReference type="NCBI Taxonomy" id="107213"/>
    <lineage>
        <taxon>Eukaryota</taxon>
        <taxon>Metazoa</taxon>
        <taxon>Ecdysozoa</taxon>
        <taxon>Arthropoda</taxon>
        <taxon>Hexapoda</taxon>
        <taxon>Insecta</taxon>
        <taxon>Pterygota</taxon>
        <taxon>Neoptera</taxon>
        <taxon>Endopterygota</taxon>
        <taxon>Coleoptera</taxon>
        <taxon>Polyphaga</taxon>
        <taxon>Cucujiformia</taxon>
        <taxon>Chrysomeloidea</taxon>
        <taxon>Chrysomelidae</taxon>
        <taxon>Galerucinae</taxon>
        <taxon>Diabroticina</taxon>
        <taxon>Diabroticites</taxon>
        <taxon>Diabrotica</taxon>
    </lineage>
</organism>
<sequence length="284" mass="32541">MENQCTDNNRIIFTSSGTGYGKTIYQFYLNQKFVDTSIVLAGGKIIKVHGPIIAAESSVFYELLKTGSEGKNCLYMPEYSPKVMKYVLEFIYLGCVSVPIKLKKEISLAIKYFKLCALPGIEEEAPPNNDNIIEQKKILAEELYQSSEELFDSESEEEVLSCRKDKSTIVKNPFALKSKKKIQKSLVKASPDKQRSLKKSESTSKKEVTRSPKKGWISKNDYKTISDHFCVICNRKEKAIRVHIKTVHKKYIRTRNFKCKVCHQYFYLKETAREHPSVCSKNSS</sequence>
<feature type="domain" description="BTB" evidence="2">
    <location>
        <begin position="34"/>
        <end position="100"/>
    </location>
</feature>
<dbReference type="Proteomes" id="UP001153709">
    <property type="component" value="Chromosome 1"/>
</dbReference>
<protein>
    <recommendedName>
        <fullName evidence="2">BTB domain-containing protein</fullName>
    </recommendedName>
</protein>
<dbReference type="OrthoDB" id="6784427at2759"/>